<gene>
    <name evidence="1" type="ORF">LSAA_4200</name>
</gene>
<proteinExistence type="predicted"/>
<organism evidence="1 2">
    <name type="scientific">Lepeophtheirus salmonis</name>
    <name type="common">Salmon louse</name>
    <name type="synonym">Caligus salmonis</name>
    <dbReference type="NCBI Taxonomy" id="72036"/>
    <lineage>
        <taxon>Eukaryota</taxon>
        <taxon>Metazoa</taxon>
        <taxon>Ecdysozoa</taxon>
        <taxon>Arthropoda</taxon>
        <taxon>Crustacea</taxon>
        <taxon>Multicrustacea</taxon>
        <taxon>Hexanauplia</taxon>
        <taxon>Copepoda</taxon>
        <taxon>Siphonostomatoida</taxon>
        <taxon>Caligidae</taxon>
        <taxon>Lepeophtheirus</taxon>
    </lineage>
</organism>
<dbReference type="GO" id="GO:0042302">
    <property type="term" value="F:structural constituent of cuticle"/>
    <property type="evidence" value="ECO:0007669"/>
    <property type="project" value="UniProtKB-UniRule"/>
</dbReference>
<sequence>MYKTIFIVFTLLIAYTYGAPPKYGFPKRFSQGLEETAEPFIYQYTSELDSKPKSPQEEINDGQIIARSYKVALPDGRIQAVDYKVDGDNEFIANVRYEDYSGNELYPKYP</sequence>
<accession>A0A7R8CHZ3</accession>
<reference evidence="1" key="1">
    <citation type="submission" date="2021-02" db="EMBL/GenBank/DDBJ databases">
        <authorList>
            <person name="Bekaert M."/>
        </authorList>
    </citation>
    <scope>NUCLEOTIDE SEQUENCE</scope>
    <source>
        <strain evidence="1">IoA-00</strain>
    </source>
</reference>
<evidence type="ECO:0000313" key="1">
    <source>
        <dbReference type="EMBL" id="CAF2823110.1"/>
    </source>
</evidence>
<protein>
    <submittedName>
        <fullName evidence="1">(salmon louse) hypothetical protein</fullName>
    </submittedName>
</protein>
<dbReference type="InterPro" id="IPR000618">
    <property type="entry name" value="Insect_cuticle"/>
</dbReference>
<dbReference type="Proteomes" id="UP000675881">
    <property type="component" value="Chromosome 13"/>
</dbReference>
<dbReference type="EMBL" id="HG994592">
    <property type="protein sequence ID" value="CAF2823110.1"/>
    <property type="molecule type" value="Genomic_DNA"/>
</dbReference>
<keyword evidence="2" id="KW-1185">Reference proteome</keyword>
<dbReference type="Pfam" id="PF00379">
    <property type="entry name" value="Chitin_bind_4"/>
    <property type="match status" value="1"/>
</dbReference>
<evidence type="ECO:0000313" key="2">
    <source>
        <dbReference type="Proteomes" id="UP000675881"/>
    </source>
</evidence>
<dbReference type="PROSITE" id="PS51155">
    <property type="entry name" value="CHIT_BIND_RR_2"/>
    <property type="match status" value="1"/>
</dbReference>
<name>A0A7R8CHZ3_LEPSM</name>
<dbReference type="AlphaFoldDB" id="A0A7R8CHZ3"/>